<evidence type="ECO:0000259" key="6">
    <source>
        <dbReference type="PROSITE" id="PS01124"/>
    </source>
</evidence>
<feature type="modified residue" description="4-aspartylphosphate" evidence="4">
    <location>
        <position position="78"/>
    </location>
</feature>
<keyword evidence="2" id="KW-0238">DNA-binding</keyword>
<dbReference type="InterPro" id="IPR009057">
    <property type="entry name" value="Homeodomain-like_sf"/>
</dbReference>
<feature type="region of interest" description="Disordered" evidence="5">
    <location>
        <begin position="492"/>
        <end position="522"/>
    </location>
</feature>
<keyword evidence="1" id="KW-0805">Transcription regulation</keyword>
<keyword evidence="9" id="KW-1185">Reference proteome</keyword>
<dbReference type="EMBL" id="CP034437">
    <property type="protein sequence ID" value="AZN43245.1"/>
    <property type="molecule type" value="Genomic_DNA"/>
</dbReference>
<sequence>MEQRESRYNRNPSYSSADGDETAMYRAMIVDDEQWVVKNLLDAVEWPRYGFEIVGTETNSPRALQLIKEINPDLVFIDIRMPEISGLELIKRCNELQLDTLFIVVSGFAEFSYVQKCMNLGALGYCLKPIEEEEIIPLLKKAKDKLDDRSARDVPSLMDWIMEDKQESGERIGRLLTNAGMDPARGLRAIACLDVEDMELLRPLRQLKLSAGSGKVLYVAEETAPDSIHSHLLAYRGKFRGIGISSLVHDTAQLREAIEDAELAAFQYFIAGGSTVCVANVSSSKGFGDFKQLTASLQQQNMSELLALYDQYAEWFRTGAYQMKHVFYLYNTVMSTIIQSQRVEEDLLAKYWLVDYERLIERYTDVDDLIQDLKRMSGAYLGGLYHQGGQIRSDSFSAVIDYVNRNFHQNLSLQMLADEFYMNRNYISQLFIKHVSQSFTDYLAELRVRHACELLRGSNLPVHRVGERAGYPDAYYFSKIFKKMIGKTPREYRSASDAMQKEQRAGTVAGTGTGTGTVGRND</sequence>
<organism evidence="8 9">
    <name type="scientific">Paenibacillus albus</name>
    <dbReference type="NCBI Taxonomy" id="2495582"/>
    <lineage>
        <taxon>Bacteria</taxon>
        <taxon>Bacillati</taxon>
        <taxon>Bacillota</taxon>
        <taxon>Bacilli</taxon>
        <taxon>Bacillales</taxon>
        <taxon>Paenibacillaceae</taxon>
        <taxon>Paenibacillus</taxon>
    </lineage>
</organism>
<dbReference type="Gene3D" id="1.10.10.60">
    <property type="entry name" value="Homeodomain-like"/>
    <property type="match status" value="2"/>
</dbReference>
<evidence type="ECO:0000256" key="3">
    <source>
        <dbReference type="ARBA" id="ARBA00023163"/>
    </source>
</evidence>
<dbReference type="SUPFAM" id="SSF46689">
    <property type="entry name" value="Homeodomain-like"/>
    <property type="match status" value="2"/>
</dbReference>
<dbReference type="PANTHER" id="PTHR43280">
    <property type="entry name" value="ARAC-FAMILY TRANSCRIPTIONAL REGULATOR"/>
    <property type="match status" value="1"/>
</dbReference>
<feature type="compositionally biased region" description="Gly residues" evidence="5">
    <location>
        <begin position="509"/>
        <end position="522"/>
    </location>
</feature>
<evidence type="ECO:0000313" key="9">
    <source>
        <dbReference type="Proteomes" id="UP000272528"/>
    </source>
</evidence>
<dbReference type="AlphaFoldDB" id="A0A3Q8X976"/>
<dbReference type="PROSITE" id="PS00041">
    <property type="entry name" value="HTH_ARAC_FAMILY_1"/>
    <property type="match status" value="1"/>
</dbReference>
<dbReference type="InterPro" id="IPR001789">
    <property type="entry name" value="Sig_transdc_resp-reg_receiver"/>
</dbReference>
<dbReference type="Proteomes" id="UP000272528">
    <property type="component" value="Chromosome"/>
</dbReference>
<dbReference type="GO" id="GO:0000160">
    <property type="term" value="P:phosphorelay signal transduction system"/>
    <property type="evidence" value="ECO:0007669"/>
    <property type="project" value="InterPro"/>
</dbReference>
<feature type="compositionally biased region" description="Basic and acidic residues" evidence="5">
    <location>
        <begin position="492"/>
        <end position="504"/>
    </location>
</feature>
<dbReference type="InterPro" id="IPR018060">
    <property type="entry name" value="HTH_AraC"/>
</dbReference>
<evidence type="ECO:0000256" key="5">
    <source>
        <dbReference type="SAM" id="MobiDB-lite"/>
    </source>
</evidence>
<dbReference type="InterPro" id="IPR018062">
    <property type="entry name" value="HTH_AraC-typ_CS"/>
</dbReference>
<dbReference type="OrthoDB" id="342399at2"/>
<dbReference type="PRINTS" id="PR00032">
    <property type="entry name" value="HTHARAC"/>
</dbReference>
<dbReference type="PANTHER" id="PTHR43280:SF2">
    <property type="entry name" value="HTH-TYPE TRANSCRIPTIONAL REGULATOR EXSA"/>
    <property type="match status" value="1"/>
</dbReference>
<evidence type="ECO:0000256" key="2">
    <source>
        <dbReference type="ARBA" id="ARBA00023125"/>
    </source>
</evidence>
<keyword evidence="4" id="KW-0597">Phosphoprotein</keyword>
<keyword evidence="3" id="KW-0804">Transcription</keyword>
<dbReference type="SMART" id="SM00448">
    <property type="entry name" value="REC"/>
    <property type="match status" value="1"/>
</dbReference>
<gene>
    <name evidence="8" type="ORF">EJC50_28815</name>
</gene>
<accession>A0A3Q8X976</accession>
<evidence type="ECO:0000259" key="7">
    <source>
        <dbReference type="PROSITE" id="PS50110"/>
    </source>
</evidence>
<name>A0A3Q8X976_9BACL</name>
<dbReference type="Gene3D" id="3.40.50.2300">
    <property type="match status" value="1"/>
</dbReference>
<evidence type="ECO:0000313" key="8">
    <source>
        <dbReference type="EMBL" id="AZN43245.1"/>
    </source>
</evidence>
<dbReference type="PROSITE" id="PS50110">
    <property type="entry name" value="RESPONSE_REGULATORY"/>
    <property type="match status" value="1"/>
</dbReference>
<dbReference type="InterPro" id="IPR011006">
    <property type="entry name" value="CheY-like_superfamily"/>
</dbReference>
<feature type="domain" description="HTH araC/xylS-type" evidence="6">
    <location>
        <begin position="397"/>
        <end position="495"/>
    </location>
</feature>
<proteinExistence type="predicted"/>
<reference evidence="9" key="1">
    <citation type="submission" date="2018-12" db="EMBL/GenBank/DDBJ databases">
        <title>Genome sequence of Peanibacillus sp.</title>
        <authorList>
            <person name="Subramani G."/>
            <person name="Srinivasan S."/>
            <person name="Kim M.K."/>
        </authorList>
    </citation>
    <scope>NUCLEOTIDE SEQUENCE [LARGE SCALE GENOMIC DNA]</scope>
    <source>
        <strain evidence="9">18JY67-1</strain>
    </source>
</reference>
<protein>
    <submittedName>
        <fullName evidence="8">Response regulator</fullName>
    </submittedName>
</protein>
<dbReference type="PROSITE" id="PS01124">
    <property type="entry name" value="HTH_ARAC_FAMILY_2"/>
    <property type="match status" value="1"/>
</dbReference>
<dbReference type="InterPro" id="IPR020449">
    <property type="entry name" value="Tscrpt_reg_AraC-type_HTH"/>
</dbReference>
<dbReference type="KEGG" id="palb:EJC50_28815"/>
<feature type="domain" description="Response regulatory" evidence="7">
    <location>
        <begin position="26"/>
        <end position="143"/>
    </location>
</feature>
<dbReference type="SMART" id="SM00342">
    <property type="entry name" value="HTH_ARAC"/>
    <property type="match status" value="1"/>
</dbReference>
<dbReference type="Pfam" id="PF00072">
    <property type="entry name" value="Response_reg"/>
    <property type="match status" value="1"/>
</dbReference>
<dbReference type="SUPFAM" id="SSF52172">
    <property type="entry name" value="CheY-like"/>
    <property type="match status" value="1"/>
</dbReference>
<dbReference type="CDD" id="cd17536">
    <property type="entry name" value="REC_YesN-like"/>
    <property type="match status" value="1"/>
</dbReference>
<evidence type="ECO:0000256" key="1">
    <source>
        <dbReference type="ARBA" id="ARBA00023015"/>
    </source>
</evidence>
<dbReference type="GO" id="GO:0043565">
    <property type="term" value="F:sequence-specific DNA binding"/>
    <property type="evidence" value="ECO:0007669"/>
    <property type="project" value="InterPro"/>
</dbReference>
<evidence type="ECO:0000256" key="4">
    <source>
        <dbReference type="PROSITE-ProRule" id="PRU00169"/>
    </source>
</evidence>
<dbReference type="Pfam" id="PF12833">
    <property type="entry name" value="HTH_18"/>
    <property type="match status" value="1"/>
</dbReference>
<dbReference type="GO" id="GO:0003700">
    <property type="term" value="F:DNA-binding transcription factor activity"/>
    <property type="evidence" value="ECO:0007669"/>
    <property type="project" value="InterPro"/>
</dbReference>